<dbReference type="SUPFAM" id="SSF51905">
    <property type="entry name" value="FAD/NAD(P)-binding domain"/>
    <property type="match status" value="1"/>
</dbReference>
<evidence type="ECO:0000259" key="5">
    <source>
        <dbReference type="Pfam" id="PF01494"/>
    </source>
</evidence>
<protein>
    <recommendedName>
        <fullName evidence="5">FAD-binding domain-containing protein</fullName>
    </recommendedName>
</protein>
<dbReference type="Pfam" id="PF01494">
    <property type="entry name" value="FAD_binding_3"/>
    <property type="match status" value="1"/>
</dbReference>
<evidence type="ECO:0000256" key="1">
    <source>
        <dbReference type="ARBA" id="ARBA00022630"/>
    </source>
</evidence>
<keyword evidence="3" id="KW-0560">Oxidoreductase</keyword>
<keyword evidence="2" id="KW-0274">FAD</keyword>
<feature type="domain" description="FAD-binding" evidence="5">
    <location>
        <begin position="9"/>
        <end position="41"/>
    </location>
</feature>
<comment type="caution">
    <text evidence="6">The sequence shown here is derived from an EMBL/GenBank/DDBJ whole genome shotgun (WGS) entry which is preliminary data.</text>
</comment>
<dbReference type="PANTHER" id="PTHR46972:SF1">
    <property type="entry name" value="FAD DEPENDENT OXIDOREDUCTASE DOMAIN-CONTAINING PROTEIN"/>
    <property type="match status" value="1"/>
</dbReference>
<dbReference type="Gene3D" id="3.50.50.60">
    <property type="entry name" value="FAD/NAD(P)-binding domain"/>
    <property type="match status" value="1"/>
</dbReference>
<dbReference type="OrthoDB" id="8591538at2"/>
<dbReference type="PANTHER" id="PTHR46972">
    <property type="entry name" value="MONOOXYGENASE ASQM-RELATED"/>
    <property type="match status" value="1"/>
</dbReference>
<keyword evidence="7" id="KW-1185">Reference proteome</keyword>
<dbReference type="InterPro" id="IPR002938">
    <property type="entry name" value="FAD-bd"/>
</dbReference>
<proteinExistence type="predicted"/>
<organism evidence="6 7">
    <name type="scientific">Streptacidiphilus pinicola</name>
    <dbReference type="NCBI Taxonomy" id="2219663"/>
    <lineage>
        <taxon>Bacteria</taxon>
        <taxon>Bacillati</taxon>
        <taxon>Actinomycetota</taxon>
        <taxon>Actinomycetes</taxon>
        <taxon>Kitasatosporales</taxon>
        <taxon>Streptomycetaceae</taxon>
        <taxon>Streptacidiphilus</taxon>
    </lineage>
</organism>
<dbReference type="EMBL" id="QKYN01000040">
    <property type="protein sequence ID" value="RAG85535.1"/>
    <property type="molecule type" value="Genomic_DNA"/>
</dbReference>
<dbReference type="GO" id="GO:0004497">
    <property type="term" value="F:monooxygenase activity"/>
    <property type="evidence" value="ECO:0007669"/>
    <property type="project" value="UniProtKB-KW"/>
</dbReference>
<name>A0A2X0K8B7_9ACTN</name>
<evidence type="ECO:0000313" key="7">
    <source>
        <dbReference type="Proteomes" id="UP000248889"/>
    </source>
</evidence>
<keyword evidence="1" id="KW-0285">Flavoprotein</keyword>
<evidence type="ECO:0000256" key="3">
    <source>
        <dbReference type="ARBA" id="ARBA00023002"/>
    </source>
</evidence>
<evidence type="ECO:0000256" key="2">
    <source>
        <dbReference type="ARBA" id="ARBA00022827"/>
    </source>
</evidence>
<keyword evidence="4" id="KW-0503">Monooxygenase</keyword>
<reference evidence="6 7" key="1">
    <citation type="submission" date="2018-06" db="EMBL/GenBank/DDBJ databases">
        <title>Streptacidiphilus pinicola sp. nov., isolated from pine grove soil.</title>
        <authorList>
            <person name="Roh S.G."/>
            <person name="Park S."/>
            <person name="Kim M.-K."/>
            <person name="Yun B.-R."/>
            <person name="Park J."/>
            <person name="Kim M.J."/>
            <person name="Kim Y.S."/>
            <person name="Kim S.B."/>
        </authorList>
    </citation>
    <scope>NUCLEOTIDE SEQUENCE [LARGE SCALE GENOMIC DNA]</scope>
    <source>
        <strain evidence="6 7">MMS16-CNU450</strain>
    </source>
</reference>
<dbReference type="AlphaFoldDB" id="A0A2X0K8B7"/>
<evidence type="ECO:0000313" key="6">
    <source>
        <dbReference type="EMBL" id="RAG85535.1"/>
    </source>
</evidence>
<dbReference type="InterPro" id="IPR036188">
    <property type="entry name" value="FAD/NAD-bd_sf"/>
</dbReference>
<sequence length="93" mass="9669">MKRCRIGTLVGDAAHPRAPNGEGANLAMQDAAQLGRALAAYPDDMEAALTAFGQDLFARAVAVEADDGMYSLMIDGQAPHSTLALMTHAGAVR</sequence>
<dbReference type="GO" id="GO:0071949">
    <property type="term" value="F:FAD binding"/>
    <property type="evidence" value="ECO:0007669"/>
    <property type="project" value="InterPro"/>
</dbReference>
<dbReference type="Proteomes" id="UP000248889">
    <property type="component" value="Unassembled WGS sequence"/>
</dbReference>
<evidence type="ECO:0000256" key="4">
    <source>
        <dbReference type="ARBA" id="ARBA00023033"/>
    </source>
</evidence>
<accession>A0A2X0K8B7</accession>
<gene>
    <name evidence="6" type="ORF">DN069_11410</name>
</gene>